<organism evidence="1">
    <name type="scientific">marine sediment metagenome</name>
    <dbReference type="NCBI Taxonomy" id="412755"/>
    <lineage>
        <taxon>unclassified sequences</taxon>
        <taxon>metagenomes</taxon>
        <taxon>ecological metagenomes</taxon>
    </lineage>
</organism>
<proteinExistence type="predicted"/>
<sequence length="200" mass="21237">MRTLHADLTTAQRAATRRPFVRLEFNSRDRQTTRIYSPLTLYESWSTGAQIGKTLSGAGWLSQGFTPSVTHSVTKIEIKGYRVGSPGTITASIRAVDGSGFPTGSDINGATGTINGSLLTTDTDGQKLEFLLSTIVKVESGTTYAIVIRATAGSGGNTFTWLGDNNAGYSGGRPGTSSNSGSSWVSAGSDDMWFWEYGML</sequence>
<comment type="caution">
    <text evidence="1">The sequence shown here is derived from an EMBL/GenBank/DDBJ whole genome shotgun (WGS) entry which is preliminary data.</text>
</comment>
<evidence type="ECO:0000313" key="1">
    <source>
        <dbReference type="EMBL" id="KKM26333.1"/>
    </source>
</evidence>
<dbReference type="EMBL" id="LAZR01012534">
    <property type="protein sequence ID" value="KKM26333.1"/>
    <property type="molecule type" value="Genomic_DNA"/>
</dbReference>
<dbReference type="AlphaFoldDB" id="A0A0F9KW32"/>
<protein>
    <submittedName>
        <fullName evidence="1">Uncharacterized protein</fullName>
    </submittedName>
</protein>
<accession>A0A0F9KW32</accession>
<name>A0A0F9KW32_9ZZZZ</name>
<gene>
    <name evidence="1" type="ORF">LCGC14_1585820</name>
</gene>
<reference evidence="1" key="1">
    <citation type="journal article" date="2015" name="Nature">
        <title>Complex archaea that bridge the gap between prokaryotes and eukaryotes.</title>
        <authorList>
            <person name="Spang A."/>
            <person name="Saw J.H."/>
            <person name="Jorgensen S.L."/>
            <person name="Zaremba-Niedzwiedzka K."/>
            <person name="Martijn J."/>
            <person name="Lind A.E."/>
            <person name="van Eijk R."/>
            <person name="Schleper C."/>
            <person name="Guy L."/>
            <person name="Ettema T.J."/>
        </authorList>
    </citation>
    <scope>NUCLEOTIDE SEQUENCE</scope>
</reference>